<dbReference type="PROSITE" id="PS51257">
    <property type="entry name" value="PROKAR_LIPOPROTEIN"/>
    <property type="match status" value="1"/>
</dbReference>
<evidence type="ECO:0000256" key="1">
    <source>
        <dbReference type="SAM" id="SignalP"/>
    </source>
</evidence>
<protein>
    <recommendedName>
        <fullName evidence="4">LPP20 lipoprotein</fullName>
    </recommendedName>
</protein>
<name>A0A975DKT5_9GAMM</name>
<keyword evidence="1" id="KW-0732">Signal</keyword>
<reference evidence="2" key="1">
    <citation type="submission" date="2021-03" db="EMBL/GenBank/DDBJ databases">
        <title>Complete Genome of Pseudoalteromonas xiamenensis STKMTI.2, a new potential marine bacterium producing anti-Vibrio compounds.</title>
        <authorList>
            <person name="Handayani D.P."/>
            <person name="Isnansetyo A."/>
            <person name="Istiqomah I."/>
            <person name="Jumina J."/>
        </authorList>
    </citation>
    <scope>NUCLEOTIDE SEQUENCE</scope>
    <source>
        <strain evidence="2">STKMTI.2</strain>
        <plasmid evidence="2">unnamed5</plasmid>
    </source>
</reference>
<organism evidence="2 3">
    <name type="scientific">Pseudoalteromonas xiamenensis</name>
    <dbReference type="NCBI Taxonomy" id="882626"/>
    <lineage>
        <taxon>Bacteria</taxon>
        <taxon>Pseudomonadati</taxon>
        <taxon>Pseudomonadota</taxon>
        <taxon>Gammaproteobacteria</taxon>
        <taxon>Alteromonadales</taxon>
        <taxon>Pseudoalteromonadaceae</taxon>
        <taxon>Pseudoalteromonas</taxon>
    </lineage>
</organism>
<gene>
    <name evidence="2" type="ORF">J5O05_19415</name>
</gene>
<geneLocation type="plasmid" evidence="2 3">
    <name>unnamed5</name>
</geneLocation>
<dbReference type="KEGG" id="pxi:J5O05_19415"/>
<evidence type="ECO:0008006" key="4">
    <source>
        <dbReference type="Google" id="ProtNLM"/>
    </source>
</evidence>
<feature type="chain" id="PRO_5037702046" description="LPP20 lipoprotein" evidence="1">
    <location>
        <begin position="24"/>
        <end position="181"/>
    </location>
</feature>
<evidence type="ECO:0000313" key="3">
    <source>
        <dbReference type="Proteomes" id="UP000664904"/>
    </source>
</evidence>
<dbReference type="RefSeq" id="WP_208845270.1">
    <property type="nucleotide sequence ID" value="NZ_CP072135.1"/>
</dbReference>
<proteinExistence type="predicted"/>
<dbReference type="Gene3D" id="3.10.129.140">
    <property type="entry name" value="Helicobacter TNF-alpha-Inducing protein"/>
    <property type="match status" value="1"/>
</dbReference>
<keyword evidence="2" id="KW-0614">Plasmid</keyword>
<dbReference type="EMBL" id="CP072135">
    <property type="protein sequence ID" value="QTH73633.1"/>
    <property type="molecule type" value="Genomic_DNA"/>
</dbReference>
<dbReference type="Proteomes" id="UP000664904">
    <property type="component" value="Plasmid unnamed5"/>
</dbReference>
<evidence type="ECO:0000313" key="2">
    <source>
        <dbReference type="EMBL" id="QTH73633.1"/>
    </source>
</evidence>
<sequence>MKRLMTLSIFTSALLLSACSSTEKTNASEMGMTIPSWVTNPTIEKGFAASSCVLASNSFSLDKSQAAMLARDEIAKQIDTRLSSLQEAFSKKAQLGNENLVKETFSQTIANFTDQSLQGTIVEKVDYAQMGDNKNVCVLVTLPEEKAKHLFEMLIAEGPTKLDPENEALLYLNFIKSENKL</sequence>
<keyword evidence="3" id="KW-1185">Reference proteome</keyword>
<dbReference type="AlphaFoldDB" id="A0A975DKT5"/>
<accession>A0A975DKT5</accession>
<feature type="signal peptide" evidence="1">
    <location>
        <begin position="1"/>
        <end position="23"/>
    </location>
</feature>